<proteinExistence type="predicted"/>
<dbReference type="Proteomes" id="UP000821865">
    <property type="component" value="Chromosome 6"/>
</dbReference>
<dbReference type="EMBL" id="CM023475">
    <property type="protein sequence ID" value="KAH7945259.1"/>
    <property type="molecule type" value="Genomic_DNA"/>
</dbReference>
<evidence type="ECO:0000313" key="1">
    <source>
        <dbReference type="EMBL" id="KAH7945259.1"/>
    </source>
</evidence>
<keyword evidence="2" id="KW-1185">Reference proteome</keyword>
<reference evidence="1" key="1">
    <citation type="submission" date="2020-05" db="EMBL/GenBank/DDBJ databases">
        <title>Large-scale comparative analyses of tick genomes elucidate their genetic diversity and vector capacities.</title>
        <authorList>
            <person name="Jia N."/>
            <person name="Wang J."/>
            <person name="Shi W."/>
            <person name="Du L."/>
            <person name="Sun Y."/>
            <person name="Zhan W."/>
            <person name="Jiang J."/>
            <person name="Wang Q."/>
            <person name="Zhang B."/>
            <person name="Ji P."/>
            <person name="Sakyi L.B."/>
            <person name="Cui X."/>
            <person name="Yuan T."/>
            <person name="Jiang B."/>
            <person name="Yang W."/>
            <person name="Lam T.T.-Y."/>
            <person name="Chang Q."/>
            <person name="Ding S."/>
            <person name="Wang X."/>
            <person name="Zhu J."/>
            <person name="Ruan X."/>
            <person name="Zhao L."/>
            <person name="Wei J."/>
            <person name="Que T."/>
            <person name="Du C."/>
            <person name="Cheng J."/>
            <person name="Dai P."/>
            <person name="Han X."/>
            <person name="Huang E."/>
            <person name="Gao Y."/>
            <person name="Liu J."/>
            <person name="Shao H."/>
            <person name="Ye R."/>
            <person name="Li L."/>
            <person name="Wei W."/>
            <person name="Wang X."/>
            <person name="Wang C."/>
            <person name="Yang T."/>
            <person name="Huo Q."/>
            <person name="Li W."/>
            <person name="Guo W."/>
            <person name="Chen H."/>
            <person name="Zhou L."/>
            <person name="Ni X."/>
            <person name="Tian J."/>
            <person name="Zhou Y."/>
            <person name="Sheng Y."/>
            <person name="Liu T."/>
            <person name="Pan Y."/>
            <person name="Xia L."/>
            <person name="Li J."/>
            <person name="Zhao F."/>
            <person name="Cao W."/>
        </authorList>
    </citation>
    <scope>NUCLEOTIDE SEQUENCE</scope>
    <source>
        <strain evidence="1">Dsil-2018</strain>
    </source>
</reference>
<gene>
    <name evidence="1" type="ORF">HPB49_008727</name>
</gene>
<organism evidence="1 2">
    <name type="scientific">Dermacentor silvarum</name>
    <name type="common">Tick</name>
    <dbReference type="NCBI Taxonomy" id="543639"/>
    <lineage>
        <taxon>Eukaryota</taxon>
        <taxon>Metazoa</taxon>
        <taxon>Ecdysozoa</taxon>
        <taxon>Arthropoda</taxon>
        <taxon>Chelicerata</taxon>
        <taxon>Arachnida</taxon>
        <taxon>Acari</taxon>
        <taxon>Parasitiformes</taxon>
        <taxon>Ixodida</taxon>
        <taxon>Ixodoidea</taxon>
        <taxon>Ixodidae</taxon>
        <taxon>Rhipicephalinae</taxon>
        <taxon>Dermacentor</taxon>
    </lineage>
</organism>
<evidence type="ECO:0000313" key="2">
    <source>
        <dbReference type="Proteomes" id="UP000821865"/>
    </source>
</evidence>
<comment type="caution">
    <text evidence="1">The sequence shown here is derived from an EMBL/GenBank/DDBJ whole genome shotgun (WGS) entry which is preliminary data.</text>
</comment>
<protein>
    <submittedName>
        <fullName evidence="1">Uncharacterized protein</fullName>
    </submittedName>
</protein>
<name>A0ACB8CK84_DERSI</name>
<accession>A0ACB8CK84</accession>
<sequence>MDSSEGDWFSNLALQPPAAPRSSRSATRRADMPSEPATYSVDNFEPRPPQELVCTVCRGVYRDPVECPCRHVFCSICIHGWLALGPIPGSGSCPLCRREVSMSQVVPVVPLVTNMIARLTVRCPNRETGCTAKVALESLNHHLETCEFGRALCPDCGAPMLASELAAHRRECASMQQRMVRCTRDCCFSLFSERERDQNCVHEMRSYINSLEQTRDMLRHQIDHTLQCLSQLQSQIRELAARVETCAGRLREAPPLPKSSGRGTPRWEYSKESRLPLRQVNVTSTSGSRASGSLTSGRRARFSVPGPSCSWWNLTADAPLSLAEPQQDEPVQQSASAFKLFPNDGPTARLFHDTDGPCCQPNIKNRTPPQAGPSTVPFSTPSSALRNARRPQLTLQFGVEQPTEPPLAPSRSRSTLGGAPTLTSTSTRLSVPTVSEMLAAGAQLPVTPPATSNAVTSTGGARTSTAMIDLAAGLPLERRLYSRVPGGWYPPSTAGITMHADDVASGLRTLQPAPQTQRTNAADTGMEYGQLSGGDCHLSSFIRQLWETGKHYDGNKSPE</sequence>